<dbReference type="Pfam" id="PF04545">
    <property type="entry name" value="Sigma70_r4"/>
    <property type="match status" value="1"/>
</dbReference>
<dbReference type="Proteomes" id="UP001183615">
    <property type="component" value="Unassembled WGS sequence"/>
</dbReference>
<keyword evidence="3" id="KW-0238">DNA-binding</keyword>
<evidence type="ECO:0000256" key="3">
    <source>
        <dbReference type="ARBA" id="ARBA00023125"/>
    </source>
</evidence>
<evidence type="ECO:0000259" key="7">
    <source>
        <dbReference type="Pfam" id="PF04542"/>
    </source>
</evidence>
<feature type="domain" description="RNA polymerase sigma-70 region 3" evidence="6">
    <location>
        <begin position="147"/>
        <end position="220"/>
    </location>
</feature>
<dbReference type="InterPro" id="IPR007630">
    <property type="entry name" value="RNA_pol_sigma70_r4"/>
</dbReference>
<name>A0ABU2S8D2_9ACTN</name>
<evidence type="ECO:0000256" key="5">
    <source>
        <dbReference type="SAM" id="MobiDB-lite"/>
    </source>
</evidence>
<evidence type="ECO:0000256" key="1">
    <source>
        <dbReference type="ARBA" id="ARBA00023015"/>
    </source>
</evidence>
<dbReference type="Pfam" id="PF04539">
    <property type="entry name" value="Sigma70_r3"/>
    <property type="match status" value="1"/>
</dbReference>
<feature type="region of interest" description="Disordered" evidence="5">
    <location>
        <begin position="1"/>
        <end position="52"/>
    </location>
</feature>
<dbReference type="Gene3D" id="1.20.140.160">
    <property type="match status" value="1"/>
</dbReference>
<keyword evidence="10" id="KW-1185">Reference proteome</keyword>
<dbReference type="PRINTS" id="PR00046">
    <property type="entry name" value="SIGMA70FCT"/>
</dbReference>
<dbReference type="NCBIfam" id="TIGR02937">
    <property type="entry name" value="sigma70-ECF"/>
    <property type="match status" value="1"/>
</dbReference>
<dbReference type="InterPro" id="IPR013325">
    <property type="entry name" value="RNA_pol_sigma_r2"/>
</dbReference>
<dbReference type="CDD" id="cd06171">
    <property type="entry name" value="Sigma70_r4"/>
    <property type="match status" value="1"/>
</dbReference>
<evidence type="ECO:0000259" key="6">
    <source>
        <dbReference type="Pfam" id="PF04539"/>
    </source>
</evidence>
<dbReference type="InterPro" id="IPR007624">
    <property type="entry name" value="RNA_pol_sigma70_r3"/>
</dbReference>
<protein>
    <submittedName>
        <fullName evidence="9">SigB/SigF/SigG family RNA polymerase sigma factor</fullName>
    </submittedName>
</protein>
<dbReference type="SUPFAM" id="SSF88659">
    <property type="entry name" value="Sigma3 and sigma4 domains of RNA polymerase sigma factors"/>
    <property type="match status" value="2"/>
</dbReference>
<reference evidence="10" key="1">
    <citation type="submission" date="2023-07" db="EMBL/GenBank/DDBJ databases">
        <title>30 novel species of actinomycetes from the DSMZ collection.</title>
        <authorList>
            <person name="Nouioui I."/>
        </authorList>
    </citation>
    <scope>NUCLEOTIDE SEQUENCE [LARGE SCALE GENOMIC DNA]</scope>
    <source>
        <strain evidence="10">DSM 41886</strain>
    </source>
</reference>
<evidence type="ECO:0000313" key="9">
    <source>
        <dbReference type="EMBL" id="MDT0445238.1"/>
    </source>
</evidence>
<keyword evidence="2" id="KW-0731">Sigma factor</keyword>
<evidence type="ECO:0000256" key="2">
    <source>
        <dbReference type="ARBA" id="ARBA00023082"/>
    </source>
</evidence>
<evidence type="ECO:0000313" key="10">
    <source>
        <dbReference type="Proteomes" id="UP001183615"/>
    </source>
</evidence>
<dbReference type="SUPFAM" id="SSF88946">
    <property type="entry name" value="Sigma2 domain of RNA polymerase sigma factors"/>
    <property type="match status" value="1"/>
</dbReference>
<dbReference type="Pfam" id="PF04542">
    <property type="entry name" value="Sigma70_r2"/>
    <property type="match status" value="1"/>
</dbReference>
<gene>
    <name evidence="9" type="ORF">RM779_21920</name>
</gene>
<dbReference type="InterPro" id="IPR014284">
    <property type="entry name" value="RNA_pol_sigma-70_dom"/>
</dbReference>
<evidence type="ECO:0000256" key="4">
    <source>
        <dbReference type="ARBA" id="ARBA00023163"/>
    </source>
</evidence>
<feature type="domain" description="RNA polymerase sigma-70 region 2" evidence="7">
    <location>
        <begin position="69"/>
        <end position="135"/>
    </location>
</feature>
<evidence type="ECO:0000259" key="8">
    <source>
        <dbReference type="Pfam" id="PF04545"/>
    </source>
</evidence>
<dbReference type="Gene3D" id="1.20.120.1810">
    <property type="match status" value="1"/>
</dbReference>
<proteinExistence type="predicted"/>
<dbReference type="InterPro" id="IPR013324">
    <property type="entry name" value="RNA_pol_sigma_r3/r4-like"/>
</dbReference>
<keyword evidence="4" id="KW-0804">Transcription</keyword>
<dbReference type="PANTHER" id="PTHR30385:SF4">
    <property type="entry name" value="RNA POLYMERASE SIGMA-E FACTOR"/>
    <property type="match status" value="1"/>
</dbReference>
<accession>A0ABU2S8D2</accession>
<feature type="compositionally biased region" description="Basic residues" evidence="5">
    <location>
        <begin position="9"/>
        <end position="24"/>
    </location>
</feature>
<dbReference type="EMBL" id="JAVREV010000012">
    <property type="protein sequence ID" value="MDT0445238.1"/>
    <property type="molecule type" value="Genomic_DNA"/>
</dbReference>
<dbReference type="InterPro" id="IPR000943">
    <property type="entry name" value="RNA_pol_sigma70"/>
</dbReference>
<feature type="domain" description="RNA polymerase sigma-70 region 4" evidence="8">
    <location>
        <begin position="237"/>
        <end position="283"/>
    </location>
</feature>
<keyword evidence="1" id="KW-0805">Transcription regulation</keyword>
<organism evidence="9 10">
    <name type="scientific">Streptomyces johnsoniae</name>
    <dbReference type="NCBI Taxonomy" id="3075532"/>
    <lineage>
        <taxon>Bacteria</taxon>
        <taxon>Bacillati</taxon>
        <taxon>Actinomycetota</taxon>
        <taxon>Actinomycetes</taxon>
        <taxon>Kitasatosporales</taxon>
        <taxon>Streptomycetaceae</taxon>
        <taxon>Streptomyces</taxon>
    </lineage>
</organism>
<sequence length="297" mass="33414">MRTSTRTTPRTKNRTAPRTTRRGATRPAPPRPRRRRHPHDDAPDTGPQFERIAALPDGPERRRLCDEVVSAWLPMADRLARNFRDRGESQEDLAQVAALGLVKAVRGYDPHRGNAFESYAVPTIVGEVKRHFRDHLWGLHVPRRTQELRNRVRAAQRSLECRVDDRPPGVAALAEAGGLTQEEVREGMAALESYRPLSLDADLSRGGDGGYSLADTVGGPDAGYERVVRMAAVRPKLRALSERERHLLYLRFYRELTQREIGARLGISQMHVSRLLNRICARIHDEIEADGGVPGRP</sequence>
<dbReference type="PANTHER" id="PTHR30385">
    <property type="entry name" value="SIGMA FACTOR F FLAGELLAR"/>
    <property type="match status" value="1"/>
</dbReference>
<dbReference type="RefSeq" id="WP_311619447.1">
    <property type="nucleotide sequence ID" value="NZ_JAVREV010000012.1"/>
</dbReference>
<dbReference type="InterPro" id="IPR007627">
    <property type="entry name" value="RNA_pol_sigma70_r2"/>
</dbReference>
<dbReference type="NCBIfam" id="TIGR02980">
    <property type="entry name" value="SigBFG"/>
    <property type="match status" value="1"/>
</dbReference>
<dbReference type="InterPro" id="IPR014322">
    <property type="entry name" value="RNA_pol_sigma-B/F/G"/>
</dbReference>
<comment type="caution">
    <text evidence="9">The sequence shown here is derived from an EMBL/GenBank/DDBJ whole genome shotgun (WGS) entry which is preliminary data.</text>
</comment>